<dbReference type="Gene3D" id="3.30.40.10">
    <property type="entry name" value="Zinc/RING finger domain, C3HC4 (zinc finger)"/>
    <property type="match status" value="1"/>
</dbReference>
<evidence type="ECO:0000256" key="3">
    <source>
        <dbReference type="ARBA" id="ARBA00022833"/>
    </source>
</evidence>
<keyword evidence="8" id="KW-1185">Reference proteome</keyword>
<dbReference type="AlphaFoldDB" id="A0A821W2K7"/>
<evidence type="ECO:0000256" key="4">
    <source>
        <dbReference type="PROSITE-ProRule" id="PRU00175"/>
    </source>
</evidence>
<feature type="compositionally biased region" description="Low complexity" evidence="5">
    <location>
        <begin position="426"/>
        <end position="442"/>
    </location>
</feature>
<dbReference type="GO" id="GO:0061630">
    <property type="term" value="F:ubiquitin protein ligase activity"/>
    <property type="evidence" value="ECO:0007669"/>
    <property type="project" value="TreeGrafter"/>
</dbReference>
<evidence type="ECO:0000256" key="1">
    <source>
        <dbReference type="ARBA" id="ARBA00022723"/>
    </source>
</evidence>
<evidence type="ECO:0000256" key="2">
    <source>
        <dbReference type="ARBA" id="ARBA00022771"/>
    </source>
</evidence>
<comment type="caution">
    <text evidence="7">The sequence shown here is derived from an EMBL/GenBank/DDBJ whole genome shotgun (WGS) entry which is preliminary data.</text>
</comment>
<feature type="compositionally biased region" description="Polar residues" evidence="5">
    <location>
        <begin position="401"/>
        <end position="425"/>
    </location>
</feature>
<keyword evidence="2 4" id="KW-0863">Zinc-finger</keyword>
<keyword evidence="1" id="KW-0479">Metal-binding</keyword>
<keyword evidence="3" id="KW-0862">Zinc</keyword>
<dbReference type="GO" id="GO:0008270">
    <property type="term" value="F:zinc ion binding"/>
    <property type="evidence" value="ECO:0007669"/>
    <property type="project" value="UniProtKB-KW"/>
</dbReference>
<dbReference type="PANTHER" id="PTHR45877:SF2">
    <property type="entry name" value="E3 UBIQUITIN-PROTEIN LIGASE SINA-RELATED"/>
    <property type="match status" value="1"/>
</dbReference>
<accession>A0A821W2K7</accession>
<proteinExistence type="predicted"/>
<evidence type="ECO:0000313" key="8">
    <source>
        <dbReference type="Proteomes" id="UP000663880"/>
    </source>
</evidence>
<dbReference type="GO" id="GO:0005737">
    <property type="term" value="C:cytoplasm"/>
    <property type="evidence" value="ECO:0007669"/>
    <property type="project" value="TreeGrafter"/>
</dbReference>
<feature type="compositionally biased region" description="Polar residues" evidence="5">
    <location>
        <begin position="479"/>
        <end position="492"/>
    </location>
</feature>
<evidence type="ECO:0000313" key="7">
    <source>
        <dbReference type="EMBL" id="CAF4915868.1"/>
    </source>
</evidence>
<feature type="compositionally biased region" description="Polar residues" evidence="5">
    <location>
        <begin position="443"/>
        <end position="459"/>
    </location>
</feature>
<protein>
    <recommendedName>
        <fullName evidence="6">RING-type domain-containing protein</fullName>
    </recommendedName>
</protein>
<dbReference type="PANTHER" id="PTHR45877">
    <property type="entry name" value="E3 UBIQUITIN-PROTEIN LIGASE SIAH2"/>
    <property type="match status" value="1"/>
</dbReference>
<dbReference type="Pfam" id="PF21362">
    <property type="entry name" value="Sina_RING"/>
    <property type="match status" value="1"/>
</dbReference>
<dbReference type="InterPro" id="IPR001841">
    <property type="entry name" value="Znf_RING"/>
</dbReference>
<reference evidence="7" key="1">
    <citation type="submission" date="2021-02" db="EMBL/GenBank/DDBJ databases">
        <authorList>
            <person name="Steward A R."/>
        </authorList>
    </citation>
    <scope>NUCLEOTIDE SEQUENCE</scope>
</reference>
<dbReference type="SUPFAM" id="SSF57850">
    <property type="entry name" value="RING/U-box"/>
    <property type="match status" value="1"/>
</dbReference>
<dbReference type="OrthoDB" id="4788989at2759"/>
<dbReference type="InterPro" id="IPR049548">
    <property type="entry name" value="Sina-like_RING"/>
</dbReference>
<evidence type="ECO:0000259" key="6">
    <source>
        <dbReference type="PROSITE" id="PS50089"/>
    </source>
</evidence>
<dbReference type="Proteomes" id="UP000663880">
    <property type="component" value="Unassembled WGS sequence"/>
</dbReference>
<feature type="compositionally biased region" description="Basic residues" evidence="5">
    <location>
        <begin position="493"/>
        <end position="503"/>
    </location>
</feature>
<dbReference type="GO" id="GO:0043161">
    <property type="term" value="P:proteasome-mediated ubiquitin-dependent protein catabolic process"/>
    <property type="evidence" value="ECO:0007669"/>
    <property type="project" value="TreeGrafter"/>
</dbReference>
<dbReference type="EMBL" id="CAJOBZ010000049">
    <property type="protein sequence ID" value="CAF4915868.1"/>
    <property type="molecule type" value="Genomic_DNA"/>
</dbReference>
<evidence type="ECO:0000256" key="5">
    <source>
        <dbReference type="SAM" id="MobiDB-lite"/>
    </source>
</evidence>
<organism evidence="7 8">
    <name type="scientific">Pieris macdunnoughi</name>
    <dbReference type="NCBI Taxonomy" id="345717"/>
    <lineage>
        <taxon>Eukaryota</taxon>
        <taxon>Metazoa</taxon>
        <taxon>Ecdysozoa</taxon>
        <taxon>Arthropoda</taxon>
        <taxon>Hexapoda</taxon>
        <taxon>Insecta</taxon>
        <taxon>Pterygota</taxon>
        <taxon>Neoptera</taxon>
        <taxon>Endopterygota</taxon>
        <taxon>Lepidoptera</taxon>
        <taxon>Glossata</taxon>
        <taxon>Ditrysia</taxon>
        <taxon>Papilionoidea</taxon>
        <taxon>Pieridae</taxon>
        <taxon>Pierinae</taxon>
        <taxon>Pieris</taxon>
    </lineage>
</organism>
<dbReference type="PROSITE" id="PS50089">
    <property type="entry name" value="ZF_RING_2"/>
    <property type="match status" value="1"/>
</dbReference>
<dbReference type="InterPro" id="IPR004162">
    <property type="entry name" value="SINA-like_animal"/>
</dbReference>
<feature type="domain" description="RING-type" evidence="6">
    <location>
        <begin position="21"/>
        <end position="56"/>
    </location>
</feature>
<feature type="region of interest" description="Disordered" evidence="5">
    <location>
        <begin position="363"/>
        <end position="459"/>
    </location>
</feature>
<name>A0A821W2K7_9NEOP</name>
<feature type="region of interest" description="Disordered" evidence="5">
    <location>
        <begin position="474"/>
        <end position="503"/>
    </location>
</feature>
<sequence>MAETVEEKPESVLNLEDLLQCPVCYEIPSGQIFQCNEGHHVCGRCKMRLDVCPVCRAFFFGTRNYAMEELIANFKRVKQLKSSTKTSESSQSSSPAAIIETSDAEVVIQSPELEEQESSDNSSTNRLPPPLSCRGLYRCLCCKQGSVQRLPLARLLNHLRYFHRSDLIEGRTENAEYVQAWQFPTSPGRIVTAVRVVEMGIFFLVIEIVEGHVLHAWMTMAASSWVANGFNYSLTISGNDREAIFTDYVWSVKSCEGTLKKQKHTLSITGTNASAMLSSSTMSGKLSLRRLTFEELPNTTQPRRIIRVARRGNRTDSYNLEPFLDNLQSDVHWLTQAFATLRRTASVWSEDSNANQEEEVEIESEEMELNENETQPLSRSARRRMRRRLRAALGTPRTSDEYYTSNNRENGSTVSLSTGRTSPIISTRGASPSARSSAIASRPTNANTSGTSSAGVANSRIPSSPIVVQTGIAIVQDAPASQPSASNGQPQANRRRRKPRHRR</sequence>
<dbReference type="InterPro" id="IPR013083">
    <property type="entry name" value="Znf_RING/FYVE/PHD"/>
</dbReference>
<gene>
    <name evidence="7" type="ORF">PMACD_LOCUS12573</name>
</gene>
<dbReference type="CDD" id="cd16571">
    <property type="entry name" value="RING-HC_SIAHs"/>
    <property type="match status" value="1"/>
</dbReference>
<dbReference type="GO" id="GO:0031624">
    <property type="term" value="F:ubiquitin conjugating enzyme binding"/>
    <property type="evidence" value="ECO:0007669"/>
    <property type="project" value="TreeGrafter"/>
</dbReference>
<feature type="compositionally biased region" description="Basic residues" evidence="5">
    <location>
        <begin position="380"/>
        <end position="390"/>
    </location>
</feature>